<accession>A0ABD5P2L9</accession>
<dbReference type="GeneID" id="71853186"/>
<gene>
    <name evidence="2" type="ORF">ACFOZ7_16465</name>
</gene>
<feature type="transmembrane region" description="Helical" evidence="1">
    <location>
        <begin position="154"/>
        <end position="173"/>
    </location>
</feature>
<feature type="transmembrane region" description="Helical" evidence="1">
    <location>
        <begin position="179"/>
        <end position="200"/>
    </location>
</feature>
<evidence type="ECO:0000256" key="1">
    <source>
        <dbReference type="SAM" id="Phobius"/>
    </source>
</evidence>
<reference evidence="2 3" key="1">
    <citation type="journal article" date="2014" name="Int. J. Syst. Evol. Microbiol.">
        <title>Complete genome sequence of Corynebacterium casei LMG S-19264T (=DSM 44701T), isolated from a smear-ripened cheese.</title>
        <authorList>
            <consortium name="US DOE Joint Genome Institute (JGI-PGF)"/>
            <person name="Walter F."/>
            <person name="Albersmeier A."/>
            <person name="Kalinowski J."/>
            <person name="Ruckert C."/>
        </authorList>
    </citation>
    <scope>NUCLEOTIDE SEQUENCE [LARGE SCALE GENOMIC DNA]</scope>
    <source>
        <strain evidence="2 3">IBRC-M 10912</strain>
    </source>
</reference>
<sequence>MGQTGRANGTSLLTGLGRAFGTTVGVAWTTILVGVMVARVAGVTAADLESVVPLEVVGAGVLVLAVGLASWLEDGGYERLGADPTGGAQFAWLAFFYLPLAVLPLRVGLGATTAGGPTGVAALSVQLGCVALAVWLSLYGGLDRLGLETRRVGHAALAGVIFGVLTAAITTVLEPSDALVALVALVAQLTALWVAVGGVVDRLRQ</sequence>
<proteinExistence type="predicted"/>
<keyword evidence="1" id="KW-1133">Transmembrane helix</keyword>
<evidence type="ECO:0000313" key="3">
    <source>
        <dbReference type="Proteomes" id="UP001595821"/>
    </source>
</evidence>
<protein>
    <submittedName>
        <fullName evidence="2">Uncharacterized protein</fullName>
    </submittedName>
</protein>
<keyword evidence="1" id="KW-0812">Transmembrane</keyword>
<organism evidence="2 3">
    <name type="scientific">Natribaculum luteum</name>
    <dbReference type="NCBI Taxonomy" id="1586232"/>
    <lineage>
        <taxon>Archaea</taxon>
        <taxon>Methanobacteriati</taxon>
        <taxon>Methanobacteriota</taxon>
        <taxon>Stenosarchaea group</taxon>
        <taxon>Halobacteria</taxon>
        <taxon>Halobacteriales</taxon>
        <taxon>Natrialbaceae</taxon>
        <taxon>Natribaculum</taxon>
    </lineage>
</organism>
<feature type="transmembrane region" description="Helical" evidence="1">
    <location>
        <begin position="121"/>
        <end position="142"/>
    </location>
</feature>
<evidence type="ECO:0000313" key="2">
    <source>
        <dbReference type="EMBL" id="MFC4248504.1"/>
    </source>
</evidence>
<comment type="caution">
    <text evidence="2">The sequence shown here is derived from an EMBL/GenBank/DDBJ whole genome shotgun (WGS) entry which is preliminary data.</text>
</comment>
<feature type="transmembrane region" description="Helical" evidence="1">
    <location>
        <begin position="90"/>
        <end position="109"/>
    </location>
</feature>
<name>A0ABD5P2L9_9EURY</name>
<dbReference type="EMBL" id="JBHSDJ010000124">
    <property type="protein sequence ID" value="MFC4248504.1"/>
    <property type="molecule type" value="Genomic_DNA"/>
</dbReference>
<keyword evidence="1" id="KW-0472">Membrane</keyword>
<dbReference type="RefSeq" id="WP_246972778.1">
    <property type="nucleotide sequence ID" value="NZ_CP095397.1"/>
</dbReference>
<dbReference type="AlphaFoldDB" id="A0ABD5P2L9"/>
<feature type="transmembrane region" description="Helical" evidence="1">
    <location>
        <begin position="50"/>
        <end position="69"/>
    </location>
</feature>
<feature type="transmembrane region" description="Helical" evidence="1">
    <location>
        <begin position="12"/>
        <end position="38"/>
    </location>
</feature>
<dbReference type="Proteomes" id="UP001595821">
    <property type="component" value="Unassembled WGS sequence"/>
</dbReference>